<evidence type="ECO:0000256" key="1">
    <source>
        <dbReference type="SAM" id="MobiDB-lite"/>
    </source>
</evidence>
<dbReference type="AlphaFoldDB" id="A0A1N6TZ24"/>
<dbReference type="Proteomes" id="UP000186004">
    <property type="component" value="Unassembled WGS sequence"/>
</dbReference>
<dbReference type="EMBL" id="FTNF01000003">
    <property type="protein sequence ID" value="SIQ58602.1"/>
    <property type="molecule type" value="Genomic_DNA"/>
</dbReference>
<accession>A0A1N6TZ24</accession>
<feature type="transmembrane region" description="Helical" evidence="2">
    <location>
        <begin position="130"/>
        <end position="150"/>
    </location>
</feature>
<sequence>MLNLPAARRQHRSPIAYAFGILALFGAATTLAVVVRDPALSSTTHLPEPVPAPKITVIGEGTSPDTDDGPGWDGAPGVSDRFDDENAGAPDDPNAAADQAGGDPANGSGGGALAGETATGRHSPDDTRRALFWSGVLGLAISLAGLGLVGTRRRMW</sequence>
<evidence type="ECO:0000313" key="4">
    <source>
        <dbReference type="Proteomes" id="UP000186004"/>
    </source>
</evidence>
<feature type="region of interest" description="Disordered" evidence="1">
    <location>
        <begin position="41"/>
        <end position="126"/>
    </location>
</feature>
<keyword evidence="4" id="KW-1185">Reference proteome</keyword>
<feature type="compositionally biased region" description="Low complexity" evidence="1">
    <location>
        <begin position="87"/>
        <end position="106"/>
    </location>
</feature>
<evidence type="ECO:0000313" key="3">
    <source>
        <dbReference type="EMBL" id="SIQ58602.1"/>
    </source>
</evidence>
<reference evidence="3 4" key="1">
    <citation type="submission" date="2017-01" db="EMBL/GenBank/DDBJ databases">
        <authorList>
            <person name="Mah S.A."/>
            <person name="Swanson W.J."/>
            <person name="Moy G.W."/>
            <person name="Vacquier V.D."/>
        </authorList>
    </citation>
    <scope>NUCLEOTIDE SEQUENCE [LARGE SCALE GENOMIC DNA]</scope>
    <source>
        <strain evidence="3 4">DSM 45758</strain>
    </source>
</reference>
<keyword evidence="2" id="KW-0812">Transmembrane</keyword>
<evidence type="ECO:0000256" key="2">
    <source>
        <dbReference type="SAM" id="Phobius"/>
    </source>
</evidence>
<keyword evidence="2" id="KW-0472">Membrane</keyword>
<feature type="transmembrane region" description="Helical" evidence="2">
    <location>
        <begin position="15"/>
        <end position="35"/>
    </location>
</feature>
<organism evidence="3 4">
    <name type="scientific">Micromonospora avicenniae</name>
    <dbReference type="NCBI Taxonomy" id="1198245"/>
    <lineage>
        <taxon>Bacteria</taxon>
        <taxon>Bacillati</taxon>
        <taxon>Actinomycetota</taxon>
        <taxon>Actinomycetes</taxon>
        <taxon>Micromonosporales</taxon>
        <taxon>Micromonosporaceae</taxon>
        <taxon>Micromonospora</taxon>
    </lineage>
</organism>
<name>A0A1N6TZ24_9ACTN</name>
<gene>
    <name evidence="3" type="ORF">SAMN05444858_103153</name>
</gene>
<protein>
    <submittedName>
        <fullName evidence="3">Uncharacterized protein</fullName>
    </submittedName>
</protein>
<proteinExistence type="predicted"/>
<keyword evidence="2" id="KW-1133">Transmembrane helix</keyword>